<keyword evidence="1" id="KW-0732">Signal</keyword>
<evidence type="ECO:0000313" key="3">
    <source>
        <dbReference type="Proteomes" id="UP001189429"/>
    </source>
</evidence>
<evidence type="ECO:0000313" key="2">
    <source>
        <dbReference type="EMBL" id="CAK0859243.1"/>
    </source>
</evidence>
<feature type="signal peptide" evidence="1">
    <location>
        <begin position="1"/>
        <end position="20"/>
    </location>
</feature>
<feature type="non-terminal residue" evidence="2">
    <location>
        <position position="409"/>
    </location>
</feature>
<evidence type="ECO:0000256" key="1">
    <source>
        <dbReference type="SAM" id="SignalP"/>
    </source>
</evidence>
<keyword evidence="3" id="KW-1185">Reference proteome</keyword>
<protein>
    <recommendedName>
        <fullName evidence="4">JmjC domain-containing protein</fullName>
    </recommendedName>
</protein>
<sequence length="409" mass="45800">MCRWLPAAFISLGLVPLKLLYVPEGDEVAQICRISAVFLESDPTIHLASFENVKAYEDSCRETFPSLGARERELVLTAARAGNLEGVLNVSHTSQRWSMPYADPRTCHGSAREKQFLELDMAEWKTYWTTSSNEWSANPLHAEAIHYSKVADAWKHGLTATFDARQMLPESMFNVTWSDISDFAGEARKDIPVGVGSAMRATETSRVCTDWLPYFTQKATEWGLRSFKLQFARKILIPLIMWRYCPDRGAISLERFVERANEAANHTSIPYSVYDGSNAKAAKHVMDKLWADARVAGRGQPWLPLSNMNGRHLPKFADVNLGLKLGLAPGELEATHSLLWTGTTPGAFHTDYQDNVLIQLSGSIEVIVFPANCAIRFLPGHLNLKKAVETENIDQVSTLFYHVKLRAGE</sequence>
<name>A0ABN9UHV8_9DINO</name>
<organism evidence="2 3">
    <name type="scientific">Prorocentrum cordatum</name>
    <dbReference type="NCBI Taxonomy" id="2364126"/>
    <lineage>
        <taxon>Eukaryota</taxon>
        <taxon>Sar</taxon>
        <taxon>Alveolata</taxon>
        <taxon>Dinophyceae</taxon>
        <taxon>Prorocentrales</taxon>
        <taxon>Prorocentraceae</taxon>
        <taxon>Prorocentrum</taxon>
    </lineage>
</organism>
<gene>
    <name evidence="2" type="ORF">PCOR1329_LOCUS48668</name>
</gene>
<dbReference type="EMBL" id="CAUYUJ010015882">
    <property type="protein sequence ID" value="CAK0859243.1"/>
    <property type="molecule type" value="Genomic_DNA"/>
</dbReference>
<reference evidence="2" key="1">
    <citation type="submission" date="2023-10" db="EMBL/GenBank/DDBJ databases">
        <authorList>
            <person name="Chen Y."/>
            <person name="Shah S."/>
            <person name="Dougan E. K."/>
            <person name="Thang M."/>
            <person name="Chan C."/>
        </authorList>
    </citation>
    <scope>NUCLEOTIDE SEQUENCE [LARGE SCALE GENOMIC DNA]</scope>
</reference>
<accession>A0ABN9UHV8</accession>
<comment type="caution">
    <text evidence="2">The sequence shown here is derived from an EMBL/GenBank/DDBJ whole genome shotgun (WGS) entry which is preliminary data.</text>
</comment>
<feature type="chain" id="PRO_5045948242" description="JmjC domain-containing protein" evidence="1">
    <location>
        <begin position="21"/>
        <end position="409"/>
    </location>
</feature>
<proteinExistence type="predicted"/>
<dbReference type="Proteomes" id="UP001189429">
    <property type="component" value="Unassembled WGS sequence"/>
</dbReference>
<evidence type="ECO:0008006" key="4">
    <source>
        <dbReference type="Google" id="ProtNLM"/>
    </source>
</evidence>